<evidence type="ECO:0000313" key="2">
    <source>
        <dbReference type="EnsemblPlants" id="cds.evm.model.06.1998"/>
    </source>
</evidence>
<name>A0A803PWP1_CANSA</name>
<dbReference type="Pfam" id="PF14244">
    <property type="entry name" value="Retrotran_gag_3"/>
    <property type="match status" value="1"/>
</dbReference>
<dbReference type="AlphaFoldDB" id="A0A803PWP1"/>
<accession>A0A803PWP1</accession>
<protein>
    <recommendedName>
        <fullName evidence="1">Retrotransposon Copia-like N-terminal domain-containing protein</fullName>
    </recommendedName>
</protein>
<evidence type="ECO:0000313" key="3">
    <source>
        <dbReference type="Proteomes" id="UP000596661"/>
    </source>
</evidence>
<dbReference type="Proteomes" id="UP000596661">
    <property type="component" value="Chromosome 6"/>
</dbReference>
<organism evidence="2 3">
    <name type="scientific">Cannabis sativa</name>
    <name type="common">Hemp</name>
    <name type="synonym">Marijuana</name>
    <dbReference type="NCBI Taxonomy" id="3483"/>
    <lineage>
        <taxon>Eukaryota</taxon>
        <taxon>Viridiplantae</taxon>
        <taxon>Streptophyta</taxon>
        <taxon>Embryophyta</taxon>
        <taxon>Tracheophyta</taxon>
        <taxon>Spermatophyta</taxon>
        <taxon>Magnoliopsida</taxon>
        <taxon>eudicotyledons</taxon>
        <taxon>Gunneridae</taxon>
        <taxon>Pentapetalae</taxon>
        <taxon>rosids</taxon>
        <taxon>fabids</taxon>
        <taxon>Rosales</taxon>
        <taxon>Cannabaceae</taxon>
        <taxon>Cannabis</taxon>
    </lineage>
</organism>
<dbReference type="Gramene" id="evm.model.06.1998">
    <property type="protein sequence ID" value="cds.evm.model.06.1998"/>
    <property type="gene ID" value="evm.TU.06.1998"/>
</dbReference>
<dbReference type="EMBL" id="UZAU01000619">
    <property type="status" value="NOT_ANNOTATED_CDS"/>
    <property type="molecule type" value="Genomic_DNA"/>
</dbReference>
<dbReference type="PANTHER" id="PTHR37610:SF97">
    <property type="entry name" value="RETROTRANSPOSON GAG DOMAIN-CONTAINING PROTEIN"/>
    <property type="match status" value="1"/>
</dbReference>
<dbReference type="EnsemblPlants" id="evm.model.06.1998">
    <property type="protein sequence ID" value="cds.evm.model.06.1998"/>
    <property type="gene ID" value="evm.TU.06.1998"/>
</dbReference>
<evidence type="ECO:0000259" key="1">
    <source>
        <dbReference type="Pfam" id="PF14244"/>
    </source>
</evidence>
<dbReference type="PANTHER" id="PTHR37610">
    <property type="entry name" value="CCHC-TYPE DOMAIN-CONTAINING PROTEIN"/>
    <property type="match status" value="1"/>
</dbReference>
<feature type="domain" description="Retrotransposon Copia-like N-terminal" evidence="1">
    <location>
        <begin position="29"/>
        <end position="69"/>
    </location>
</feature>
<reference evidence="2" key="1">
    <citation type="submission" date="2018-11" db="EMBL/GenBank/DDBJ databases">
        <authorList>
            <person name="Grassa J C."/>
        </authorList>
    </citation>
    <scope>NUCLEOTIDE SEQUENCE [LARGE SCALE GENOMIC DNA]</scope>
</reference>
<keyword evidence="3" id="KW-1185">Reference proteome</keyword>
<dbReference type="InterPro" id="IPR029472">
    <property type="entry name" value="Copia-like_N"/>
</dbReference>
<sequence length="78" mass="8996">MFSVLRENSRSTNVNNDLSNPYFLSNGVNPGIVLVPKILKGIENYSTWRRAMMIAQNKINFVNEKLPQPDEDFEDYDS</sequence>
<proteinExistence type="predicted"/>
<reference evidence="2" key="2">
    <citation type="submission" date="2021-03" db="UniProtKB">
        <authorList>
            <consortium name="EnsemblPlants"/>
        </authorList>
    </citation>
    <scope>IDENTIFICATION</scope>
</reference>